<name>A0ABW2ESP1_9BACI</name>
<keyword evidence="1" id="KW-1133">Transmembrane helix</keyword>
<dbReference type="EMBL" id="JBHSZV010000047">
    <property type="protein sequence ID" value="MFC7063437.1"/>
    <property type="molecule type" value="Genomic_DNA"/>
</dbReference>
<dbReference type="RefSeq" id="WP_204708551.1">
    <property type="nucleotide sequence ID" value="NZ_JBHSZV010000047.1"/>
</dbReference>
<reference evidence="3" key="1">
    <citation type="journal article" date="2019" name="Int. J. Syst. Evol. Microbiol.">
        <title>The Global Catalogue of Microorganisms (GCM) 10K type strain sequencing project: providing services to taxonomists for standard genome sequencing and annotation.</title>
        <authorList>
            <consortium name="The Broad Institute Genomics Platform"/>
            <consortium name="The Broad Institute Genome Sequencing Center for Infectious Disease"/>
            <person name="Wu L."/>
            <person name="Ma J."/>
        </authorList>
    </citation>
    <scope>NUCLEOTIDE SEQUENCE [LARGE SCALE GENOMIC DNA]</scope>
    <source>
        <strain evidence="3">CGMCC 4.1621</strain>
    </source>
</reference>
<protein>
    <submittedName>
        <fullName evidence="2">Dihydroorotate dehydrogenase</fullName>
    </submittedName>
</protein>
<evidence type="ECO:0000313" key="2">
    <source>
        <dbReference type="EMBL" id="MFC7063437.1"/>
    </source>
</evidence>
<feature type="transmembrane region" description="Helical" evidence="1">
    <location>
        <begin position="462"/>
        <end position="486"/>
    </location>
</feature>
<feature type="transmembrane region" description="Helical" evidence="1">
    <location>
        <begin position="523"/>
        <end position="544"/>
    </location>
</feature>
<dbReference type="Gene3D" id="3.20.20.70">
    <property type="entry name" value="Aldolase class I"/>
    <property type="match status" value="2"/>
</dbReference>
<dbReference type="InterPro" id="IPR013785">
    <property type="entry name" value="Aldolase_TIM"/>
</dbReference>
<feature type="transmembrane region" description="Helical" evidence="1">
    <location>
        <begin position="579"/>
        <end position="602"/>
    </location>
</feature>
<dbReference type="SUPFAM" id="SSF51395">
    <property type="entry name" value="FMN-linked oxidoreductases"/>
    <property type="match status" value="1"/>
</dbReference>
<feature type="transmembrane region" description="Helical" evidence="1">
    <location>
        <begin position="398"/>
        <end position="419"/>
    </location>
</feature>
<sequence>MPDWTYHPLFKPWLTKLPPRIAREFIYSSMGLVSSIPGGGSFIELLGHSNPPNELSCTIDGVRYASSNGVSARLDPNGTGAKSFSSLGISVIEVGPVSLRKSQKSEPLLNKEQEKIWFPFPEPTITVEECRVQIERFDGPAIVSIDEHMTGIEAIHIITKLSSIVESFSISLQQAYDLKDAALHKTLYINQIANSLEVKQLTALIASNHVHGVILEPPKVREGEHFTESEDATRKLVHGVQTIRKEVSKNCTVITKGGVKEPIDAFELHENGVSLQLLEEGYVFSGPGLPKRINELLLPKNSKEGNGEGARWGLWFGVAILIAGITALLFSMTRIILPYDEAFIGMTRSEIAAFNPQVLAFMAHDRMSLAGTMISGGILYIQLARYGLSYRFRWASRAFHVAAIVGFLGILAFIGYGYFDWLHGLFWLVLLPIYIWCFRSTKHSNAHPSSMNQFNTLAWKKANLGQLLFVILGSLIAIGGVVIMFIGVTNVFVPTDVTFLCATPEMLQSVNNRLIPVIAHDRAGFGGALVSVGILVFLLALWGFREGEGWVWNTLAIGAPPAFIAGIATHFVIGYTSFYHLLPAYLLVVIYGLGLVLSYPYLKKSYVNQ</sequence>
<evidence type="ECO:0000256" key="1">
    <source>
        <dbReference type="SAM" id="Phobius"/>
    </source>
</evidence>
<feature type="transmembrane region" description="Helical" evidence="1">
    <location>
        <begin position="425"/>
        <end position="441"/>
    </location>
</feature>
<proteinExistence type="predicted"/>
<keyword evidence="3" id="KW-1185">Reference proteome</keyword>
<feature type="transmembrane region" description="Helical" evidence="1">
    <location>
        <begin position="551"/>
        <end position="573"/>
    </location>
</feature>
<keyword evidence="1" id="KW-0812">Transmembrane</keyword>
<gene>
    <name evidence="2" type="ORF">ACFQIC_16615</name>
</gene>
<feature type="transmembrane region" description="Helical" evidence="1">
    <location>
        <begin position="312"/>
        <end position="337"/>
    </location>
</feature>
<comment type="caution">
    <text evidence="2">The sequence shown here is derived from an EMBL/GenBank/DDBJ whole genome shotgun (WGS) entry which is preliminary data.</text>
</comment>
<evidence type="ECO:0000313" key="3">
    <source>
        <dbReference type="Proteomes" id="UP001596410"/>
    </source>
</evidence>
<accession>A0ABW2ESP1</accession>
<organism evidence="2 3">
    <name type="scientific">Halobacillus seohaensis</name>
    <dbReference type="NCBI Taxonomy" id="447421"/>
    <lineage>
        <taxon>Bacteria</taxon>
        <taxon>Bacillati</taxon>
        <taxon>Bacillota</taxon>
        <taxon>Bacilli</taxon>
        <taxon>Bacillales</taxon>
        <taxon>Bacillaceae</taxon>
        <taxon>Halobacillus</taxon>
    </lineage>
</organism>
<keyword evidence="1" id="KW-0472">Membrane</keyword>
<dbReference type="Proteomes" id="UP001596410">
    <property type="component" value="Unassembled WGS sequence"/>
</dbReference>